<dbReference type="InterPro" id="IPR050641">
    <property type="entry name" value="RIFMO-like"/>
</dbReference>
<keyword evidence="3" id="KW-0274">FAD</keyword>
<dbReference type="SUPFAM" id="SSF51905">
    <property type="entry name" value="FAD/NAD(P)-binding domain"/>
    <property type="match status" value="1"/>
</dbReference>
<evidence type="ECO:0000313" key="6">
    <source>
        <dbReference type="Proteomes" id="UP000617355"/>
    </source>
</evidence>
<dbReference type="Pfam" id="PF21274">
    <property type="entry name" value="Rng_hyd_C"/>
    <property type="match status" value="1"/>
</dbReference>
<comment type="caution">
    <text evidence="5">The sequence shown here is derived from an EMBL/GenBank/DDBJ whole genome shotgun (WGS) entry which is preliminary data.</text>
</comment>
<dbReference type="Gene3D" id="3.50.50.60">
    <property type="entry name" value="FAD/NAD(P)-binding domain"/>
    <property type="match status" value="1"/>
</dbReference>
<evidence type="ECO:0000256" key="3">
    <source>
        <dbReference type="ARBA" id="ARBA00022827"/>
    </source>
</evidence>
<keyword evidence="2" id="KW-0285">Flavoprotein</keyword>
<dbReference type="PANTHER" id="PTHR43004">
    <property type="entry name" value="TRK SYSTEM POTASSIUM UPTAKE PROTEIN"/>
    <property type="match status" value="1"/>
</dbReference>
<feature type="domain" description="FAD-binding" evidence="4">
    <location>
        <begin position="8"/>
        <end position="356"/>
    </location>
</feature>
<name>A0ABQ1QQW4_9RHOB</name>
<accession>A0ABQ1QQW4</accession>
<organism evidence="5 6">
    <name type="scientific">Sinisalibacter lacisalsi</name>
    <dbReference type="NCBI Taxonomy" id="1526570"/>
    <lineage>
        <taxon>Bacteria</taxon>
        <taxon>Pseudomonadati</taxon>
        <taxon>Pseudomonadota</taxon>
        <taxon>Alphaproteobacteria</taxon>
        <taxon>Rhodobacterales</taxon>
        <taxon>Roseobacteraceae</taxon>
        <taxon>Sinisalibacter</taxon>
    </lineage>
</organism>
<dbReference type="RefSeq" id="WP_188528026.1">
    <property type="nucleotide sequence ID" value="NZ_BMGI01000004.1"/>
</dbReference>
<dbReference type="Gene3D" id="3.30.9.10">
    <property type="entry name" value="D-Amino Acid Oxidase, subunit A, domain 2"/>
    <property type="match status" value="1"/>
</dbReference>
<evidence type="ECO:0000259" key="4">
    <source>
        <dbReference type="Pfam" id="PF01494"/>
    </source>
</evidence>
<gene>
    <name evidence="5" type="ORF">GCM10011358_23890</name>
</gene>
<dbReference type="Gene3D" id="3.40.30.120">
    <property type="match status" value="1"/>
</dbReference>
<evidence type="ECO:0000256" key="1">
    <source>
        <dbReference type="ARBA" id="ARBA00001974"/>
    </source>
</evidence>
<dbReference type="PRINTS" id="PR00420">
    <property type="entry name" value="RNGMNOXGNASE"/>
</dbReference>
<dbReference type="PANTHER" id="PTHR43004:SF19">
    <property type="entry name" value="BINDING MONOOXYGENASE, PUTATIVE (JCVI)-RELATED"/>
    <property type="match status" value="1"/>
</dbReference>
<dbReference type="InterPro" id="IPR036188">
    <property type="entry name" value="FAD/NAD-bd_sf"/>
</dbReference>
<reference evidence="6" key="1">
    <citation type="journal article" date="2019" name="Int. J. Syst. Evol. Microbiol.">
        <title>The Global Catalogue of Microorganisms (GCM) 10K type strain sequencing project: providing services to taxonomists for standard genome sequencing and annotation.</title>
        <authorList>
            <consortium name="The Broad Institute Genomics Platform"/>
            <consortium name="The Broad Institute Genome Sequencing Center for Infectious Disease"/>
            <person name="Wu L."/>
            <person name="Ma J."/>
        </authorList>
    </citation>
    <scope>NUCLEOTIDE SEQUENCE [LARGE SCALE GENOMIC DNA]</scope>
    <source>
        <strain evidence="6">CGMCC 1.12922</strain>
    </source>
</reference>
<evidence type="ECO:0000256" key="2">
    <source>
        <dbReference type="ARBA" id="ARBA00022630"/>
    </source>
</evidence>
<evidence type="ECO:0000313" key="5">
    <source>
        <dbReference type="EMBL" id="GGD39178.1"/>
    </source>
</evidence>
<dbReference type="EMBL" id="BMGI01000004">
    <property type="protein sequence ID" value="GGD39178.1"/>
    <property type="molecule type" value="Genomic_DNA"/>
</dbReference>
<dbReference type="Pfam" id="PF01494">
    <property type="entry name" value="FAD_binding_3"/>
    <property type="match status" value="1"/>
</dbReference>
<protein>
    <recommendedName>
        <fullName evidence="4">FAD-binding domain-containing protein</fullName>
    </recommendedName>
</protein>
<comment type="cofactor">
    <cofactor evidence="1">
        <name>FAD</name>
        <dbReference type="ChEBI" id="CHEBI:57692"/>
    </cofactor>
</comment>
<proteinExistence type="predicted"/>
<dbReference type="InterPro" id="IPR002938">
    <property type="entry name" value="FAD-bd"/>
</dbReference>
<sequence length="528" mass="58441">MFDFDKTYDVVIVGGGPVGIGLAIELGQRGHTVAVAERTPKLHAIPKGQNLTQRTMEHFQAWGCEDEIRAARTVPKGYGIGGMTSFRTLLSGYHYDWLQRDLVRPYYNTANERLPQYQTEAVLRARAAEVPGIDIGLGWKAEGLEQGDDSATVTLRGQDGETRRLTGRYVVGADGSNSTIRELAGIRQTRSEHDKLMVLLVFRSTQLHELLTRYPDKQFYCVLDRELAGYWMFFGRVDLGSTWFFHAPVPLGTTRENFDFKAYLERAVGAEIDVDFEHIGFWELRIALADHYSEGRVFIAGDACHSHPPYGGYGINTGLEDVRNLGWKLAAMLEGWGGAQLLDTYTEERQPVFKGTADHFIERFIHEDRDFLNAHSPEQDGEAAFREIWDNRNQAAAEVMRFEPNYQGSSIVTGEPGKPDALGTHEFRARGGHHLAPATLDDGQGVFEALGPGFTLLALGADAGVAGRFEEAAADLGLPLKVVPSGAGCEARTRYEAPLVLVRPDQYVAWAGDDGDPREILARAVGRV</sequence>
<keyword evidence="6" id="KW-1185">Reference proteome</keyword>
<dbReference type="Proteomes" id="UP000617355">
    <property type="component" value="Unassembled WGS sequence"/>
</dbReference>